<evidence type="ECO:0000313" key="1">
    <source>
        <dbReference type="EMBL" id="SFO61723.1"/>
    </source>
</evidence>
<sequence length="169" mass="19650">MLEVLTTISKFKNDYTFSTASTYKGIDITIYSIDLGTLLQEDTNSQQKEGIEALEQWAFYHSESDGTIVENDEVVGFSFPDSTINTIILQKQFIFGAEHNIVAQHHITGYYANIMFWGVKKDLMEYLYKLCCHFGLHYSTLIVKYKFALLHKNMDHEYFVEIYFPKNPV</sequence>
<protein>
    <recommendedName>
        <fullName evidence="3">GyrI-like small molecule binding domain-containing protein</fullName>
    </recommendedName>
</protein>
<dbReference type="STRING" id="1527.SAMN04489757_14810"/>
<organism evidence="1 2">
    <name type="scientific">Anaerocolumna aminovalerica</name>
    <dbReference type="NCBI Taxonomy" id="1527"/>
    <lineage>
        <taxon>Bacteria</taxon>
        <taxon>Bacillati</taxon>
        <taxon>Bacillota</taxon>
        <taxon>Clostridia</taxon>
        <taxon>Lachnospirales</taxon>
        <taxon>Lachnospiraceae</taxon>
        <taxon>Anaerocolumna</taxon>
    </lineage>
</organism>
<name>A0A1I5IMN0_9FIRM</name>
<dbReference type="RefSeq" id="WP_242961046.1">
    <property type="nucleotide sequence ID" value="NZ_BAABFM010000022.1"/>
</dbReference>
<accession>A0A1I5IMN0</accession>
<dbReference type="EMBL" id="FOWD01000048">
    <property type="protein sequence ID" value="SFO61723.1"/>
    <property type="molecule type" value="Genomic_DNA"/>
</dbReference>
<evidence type="ECO:0000313" key="2">
    <source>
        <dbReference type="Proteomes" id="UP000198806"/>
    </source>
</evidence>
<gene>
    <name evidence="1" type="ORF">SAMN04489757_14810</name>
</gene>
<keyword evidence="2" id="KW-1185">Reference proteome</keyword>
<proteinExistence type="predicted"/>
<dbReference type="AlphaFoldDB" id="A0A1I5IMN0"/>
<reference evidence="1 2" key="1">
    <citation type="submission" date="2016-10" db="EMBL/GenBank/DDBJ databases">
        <authorList>
            <person name="de Groot N.N."/>
        </authorList>
    </citation>
    <scope>NUCLEOTIDE SEQUENCE [LARGE SCALE GENOMIC DNA]</scope>
    <source>
        <strain evidence="1 2">DSM 1283</strain>
    </source>
</reference>
<dbReference type="Proteomes" id="UP000198806">
    <property type="component" value="Unassembled WGS sequence"/>
</dbReference>
<evidence type="ECO:0008006" key="3">
    <source>
        <dbReference type="Google" id="ProtNLM"/>
    </source>
</evidence>